<evidence type="ECO:0008006" key="3">
    <source>
        <dbReference type="Google" id="ProtNLM"/>
    </source>
</evidence>
<dbReference type="Proteomes" id="UP001589832">
    <property type="component" value="Unassembled WGS sequence"/>
</dbReference>
<proteinExistence type="predicted"/>
<dbReference type="RefSeq" id="WP_386065354.1">
    <property type="nucleotide sequence ID" value="NZ_JBHLTQ010000018.1"/>
</dbReference>
<gene>
    <name evidence="1" type="ORF">ACFFGA_15265</name>
</gene>
<protein>
    <recommendedName>
        <fullName evidence="3">DUF3945 domain-containing protein</fullName>
    </recommendedName>
</protein>
<keyword evidence="2" id="KW-1185">Reference proteome</keyword>
<evidence type="ECO:0000313" key="1">
    <source>
        <dbReference type="EMBL" id="MFC0605920.1"/>
    </source>
</evidence>
<evidence type="ECO:0000313" key="2">
    <source>
        <dbReference type="Proteomes" id="UP001589832"/>
    </source>
</evidence>
<accession>A0ABV6QCD6</accession>
<dbReference type="EMBL" id="JBHLTQ010000018">
    <property type="protein sequence ID" value="MFC0605920.1"/>
    <property type="molecule type" value="Genomic_DNA"/>
</dbReference>
<name>A0ABV6QCD6_9FLAO</name>
<reference evidence="1 2" key="1">
    <citation type="submission" date="2024-09" db="EMBL/GenBank/DDBJ databases">
        <authorList>
            <person name="Sun Q."/>
            <person name="Mori K."/>
        </authorList>
    </citation>
    <scope>NUCLEOTIDE SEQUENCE [LARGE SCALE GENOMIC DNA]</scope>
    <source>
        <strain evidence="1 2">NCAIM B.02481</strain>
    </source>
</reference>
<organism evidence="1 2">
    <name type="scientific">Winogradskyella pulchriflava</name>
    <dbReference type="NCBI Taxonomy" id="1110688"/>
    <lineage>
        <taxon>Bacteria</taxon>
        <taxon>Pseudomonadati</taxon>
        <taxon>Bacteroidota</taxon>
        <taxon>Flavobacteriia</taxon>
        <taxon>Flavobacteriales</taxon>
        <taxon>Flavobacteriaceae</taxon>
        <taxon>Winogradskyella</taxon>
    </lineage>
</organism>
<sequence>MKNGRNRTMSICLTDLPKERIFKHENGKMYLNLSTYDYDKPDQFDNDFSVSLPLTKEEIEKKKSGEKVERIFLGNGKIWPDKQLQPISQEEQDDLPF</sequence>
<comment type="caution">
    <text evidence="1">The sequence shown here is derived from an EMBL/GenBank/DDBJ whole genome shotgun (WGS) entry which is preliminary data.</text>
</comment>